<dbReference type="Pfam" id="PF07332">
    <property type="entry name" value="Phage_holin_3_6"/>
    <property type="match status" value="1"/>
</dbReference>
<reference evidence="2 3" key="1">
    <citation type="submission" date="2016-10" db="EMBL/GenBank/DDBJ databases">
        <authorList>
            <person name="Varghese N."/>
            <person name="Submissions S."/>
        </authorList>
    </citation>
    <scope>NUCLEOTIDE SEQUENCE [LARGE SCALE GENOMIC DNA]</scope>
    <source>
        <strain evidence="2 3">DSM 17997</strain>
    </source>
</reference>
<dbReference type="EMBL" id="FNQC01000001">
    <property type="protein sequence ID" value="SDY44914.1"/>
    <property type="molecule type" value="Genomic_DNA"/>
</dbReference>
<sequence>MLNVSEIVQTIKKLIEVRFNIIRDEVQDQFSSILTRILILVSMAMVSLLVLLFLSISLAFYISELTYSTYKGFFYVGIIYLLVLFLLYLVRNSRRMKGSLQENLREFIFKMKK</sequence>
<comment type="caution">
    <text evidence="2">The sequence shown here is derived from an EMBL/GenBank/DDBJ whole genome shotgun (WGS) entry which is preliminary data.</text>
</comment>
<protein>
    <submittedName>
        <fullName evidence="2">Holin-X, holin superfamily III</fullName>
    </submittedName>
</protein>
<dbReference type="Proteomes" id="UP000199663">
    <property type="component" value="Unassembled WGS sequence"/>
</dbReference>
<gene>
    <name evidence="2" type="ORF">SAMN05444412_101185</name>
</gene>
<keyword evidence="1" id="KW-0472">Membrane</keyword>
<dbReference type="RefSeq" id="WP_019595981.1">
    <property type="nucleotide sequence ID" value="NZ_FNQC01000001.1"/>
</dbReference>
<organism evidence="2 3">
    <name type="scientific">Rhodonellum ikkaensis</name>
    <dbReference type="NCBI Taxonomy" id="336829"/>
    <lineage>
        <taxon>Bacteria</taxon>
        <taxon>Pseudomonadati</taxon>
        <taxon>Bacteroidota</taxon>
        <taxon>Cytophagia</taxon>
        <taxon>Cytophagales</taxon>
        <taxon>Cytophagaceae</taxon>
        <taxon>Rhodonellum</taxon>
    </lineage>
</organism>
<evidence type="ECO:0000313" key="3">
    <source>
        <dbReference type="Proteomes" id="UP000199663"/>
    </source>
</evidence>
<keyword evidence="3" id="KW-1185">Reference proteome</keyword>
<feature type="transmembrane region" description="Helical" evidence="1">
    <location>
        <begin position="37"/>
        <end position="61"/>
    </location>
</feature>
<evidence type="ECO:0000313" key="2">
    <source>
        <dbReference type="EMBL" id="SDY44914.1"/>
    </source>
</evidence>
<name>A0A1H3K071_9BACT</name>
<dbReference type="InterPro" id="IPR009937">
    <property type="entry name" value="Phage_holin_3_6"/>
</dbReference>
<keyword evidence="1" id="KW-0812">Transmembrane</keyword>
<proteinExistence type="predicted"/>
<accession>A0A1H3K071</accession>
<feature type="transmembrane region" description="Helical" evidence="1">
    <location>
        <begin position="73"/>
        <end position="90"/>
    </location>
</feature>
<keyword evidence="1" id="KW-1133">Transmembrane helix</keyword>
<evidence type="ECO:0000256" key="1">
    <source>
        <dbReference type="SAM" id="Phobius"/>
    </source>
</evidence>